<dbReference type="Pfam" id="PF13578">
    <property type="entry name" value="Methyltransf_24"/>
    <property type="match status" value="1"/>
</dbReference>
<name>A0A5M6IC90_9PROT</name>
<dbReference type="SUPFAM" id="SSF53335">
    <property type="entry name" value="S-adenosyl-L-methionine-dependent methyltransferases"/>
    <property type="match status" value="1"/>
</dbReference>
<dbReference type="EMBL" id="VWPJ01000007">
    <property type="protein sequence ID" value="KAA5605900.1"/>
    <property type="molecule type" value="Genomic_DNA"/>
</dbReference>
<reference evidence="1 2" key="1">
    <citation type="submission" date="2019-09" db="EMBL/GenBank/DDBJ databases">
        <title>Genome sequence of Roseospira marina, one of the more divergent members of the non-sulfur purple photosynthetic bacterial family, the Rhodospirillaceae.</title>
        <authorList>
            <person name="Meyer T."/>
            <person name="Kyndt J."/>
        </authorList>
    </citation>
    <scope>NUCLEOTIDE SEQUENCE [LARGE SCALE GENOMIC DNA]</scope>
    <source>
        <strain evidence="1 2">DSM 15113</strain>
    </source>
</reference>
<keyword evidence="2" id="KW-1185">Reference proteome</keyword>
<dbReference type="Proteomes" id="UP000324065">
    <property type="component" value="Unassembled WGS sequence"/>
</dbReference>
<dbReference type="InterPro" id="IPR029063">
    <property type="entry name" value="SAM-dependent_MTases_sf"/>
</dbReference>
<dbReference type="AlphaFoldDB" id="A0A5M6IC90"/>
<evidence type="ECO:0000313" key="2">
    <source>
        <dbReference type="Proteomes" id="UP000324065"/>
    </source>
</evidence>
<comment type="caution">
    <text evidence="1">The sequence shown here is derived from an EMBL/GenBank/DDBJ whole genome shotgun (WGS) entry which is preliminary data.</text>
</comment>
<proteinExistence type="predicted"/>
<dbReference type="Gene3D" id="3.40.50.150">
    <property type="entry name" value="Vaccinia Virus protein VP39"/>
    <property type="match status" value="1"/>
</dbReference>
<accession>A0A5M6IC90</accession>
<protein>
    <recommendedName>
        <fullName evidence="3">Class I SAM-dependent methyltransferase</fullName>
    </recommendedName>
</protein>
<organism evidence="1 2">
    <name type="scientific">Roseospira marina</name>
    <dbReference type="NCBI Taxonomy" id="140057"/>
    <lineage>
        <taxon>Bacteria</taxon>
        <taxon>Pseudomonadati</taxon>
        <taxon>Pseudomonadota</taxon>
        <taxon>Alphaproteobacteria</taxon>
        <taxon>Rhodospirillales</taxon>
        <taxon>Rhodospirillaceae</taxon>
        <taxon>Roseospira</taxon>
    </lineage>
</organism>
<gene>
    <name evidence="1" type="ORF">F1188_09090</name>
</gene>
<evidence type="ECO:0008006" key="3">
    <source>
        <dbReference type="Google" id="ProtNLM"/>
    </source>
</evidence>
<dbReference type="OrthoDB" id="8445658at2"/>
<evidence type="ECO:0000313" key="1">
    <source>
        <dbReference type="EMBL" id="KAA5605900.1"/>
    </source>
</evidence>
<sequence>MEAALTRRQERLRAAMVSALGATNDRMGETDGRVGALERESDTLTDTLADLTDRITKTLATLRADLTREAETRERTTRLEERQRYTAALSTLRAQVDATRTALDRSGVIDAARFRPFSRTVTDTDLDHLRDTWLPALGLPDRPPRALGYLADRLLALEDRAGGRLACTLPAAILRALAARAAPGGPDLRALEVGVLFGLGLAVLAEGVADQGRRARLLGLDPLDGGSYGAPDDPITGAAVTPARVRATLARCGVPRRAVTLVRRPSEHPLALARARRWAGREGLGLLVLDGRHDRAGLTEDWHAYAPLLRPGGLALIDDAGAPAWPDVAPFVWEEAAATPGFRLLGTDWHTAVLRRETGA</sequence>